<dbReference type="CDD" id="cd00093">
    <property type="entry name" value="HTH_XRE"/>
    <property type="match status" value="1"/>
</dbReference>
<keyword evidence="2" id="KW-1185">Reference proteome</keyword>
<dbReference type="InterPro" id="IPR001387">
    <property type="entry name" value="Cro/C1-type_HTH"/>
</dbReference>
<evidence type="ECO:0000313" key="2">
    <source>
        <dbReference type="Proteomes" id="UP001225042"/>
    </source>
</evidence>
<dbReference type="Proteomes" id="UP001225042">
    <property type="component" value="Unassembled WGS sequence"/>
</dbReference>
<dbReference type="GO" id="GO:0003677">
    <property type="term" value="F:DNA binding"/>
    <property type="evidence" value="ECO:0007669"/>
    <property type="project" value="InterPro"/>
</dbReference>
<proteinExistence type="predicted"/>
<sequence>MTGFELRLWRRGFDWSQERAAEELGISVRSYITYESHEPPRIIALAALALEKKVNGRSDTDFLKWRQEHKLTQTNAAKMLGVSLRCYIDYEKIKAPYFACLAIHALEGANKFLI</sequence>
<accession>A0AAW8HJG2</accession>
<dbReference type="InterPro" id="IPR010982">
    <property type="entry name" value="Lambda_DNA-bd_dom_sf"/>
</dbReference>
<dbReference type="Gene3D" id="1.10.260.40">
    <property type="entry name" value="lambda repressor-like DNA-binding domains"/>
    <property type="match status" value="2"/>
</dbReference>
<dbReference type="RefSeq" id="WP_045336860.1">
    <property type="nucleotide sequence ID" value="NZ_JAVDKS010000021.1"/>
</dbReference>
<organism evidence="1 2">
    <name type="scientific">Enterobacter soli</name>
    <dbReference type="NCBI Taxonomy" id="885040"/>
    <lineage>
        <taxon>Bacteria</taxon>
        <taxon>Pseudomonadati</taxon>
        <taxon>Pseudomonadota</taxon>
        <taxon>Gammaproteobacteria</taxon>
        <taxon>Enterobacterales</taxon>
        <taxon>Enterobacteriaceae</taxon>
        <taxon>Enterobacter</taxon>
    </lineage>
</organism>
<reference evidence="1 2" key="1">
    <citation type="submission" date="2023-08" db="EMBL/GenBank/DDBJ databases">
        <authorList>
            <person name="Dale J."/>
        </authorList>
    </citation>
    <scope>NUCLEOTIDE SEQUENCE [LARGE SCALE GENOMIC DNA]</scope>
    <source>
        <strain evidence="1 2">2023EL-00788</strain>
    </source>
</reference>
<evidence type="ECO:0000313" key="1">
    <source>
        <dbReference type="EMBL" id="MDQ2259529.1"/>
    </source>
</evidence>
<protein>
    <submittedName>
        <fullName evidence="1">Helix-turn-helix transcriptional regulator</fullName>
    </submittedName>
</protein>
<dbReference type="EMBL" id="JAVDKS010000021">
    <property type="protein sequence ID" value="MDQ2259529.1"/>
    <property type="molecule type" value="Genomic_DNA"/>
</dbReference>
<name>A0AAW8HJG2_9ENTR</name>
<dbReference type="AlphaFoldDB" id="A0AAW8HJG2"/>
<gene>
    <name evidence="1" type="ORF">RBJ67_25710</name>
</gene>
<dbReference type="SUPFAM" id="SSF47413">
    <property type="entry name" value="lambda repressor-like DNA-binding domains"/>
    <property type="match status" value="2"/>
</dbReference>
<comment type="caution">
    <text evidence="1">The sequence shown here is derived from an EMBL/GenBank/DDBJ whole genome shotgun (WGS) entry which is preliminary data.</text>
</comment>